<feature type="region of interest" description="Disordered" evidence="2">
    <location>
        <begin position="1440"/>
        <end position="1547"/>
    </location>
</feature>
<feature type="region of interest" description="Disordered" evidence="2">
    <location>
        <begin position="294"/>
        <end position="317"/>
    </location>
</feature>
<dbReference type="GO" id="GO:0030424">
    <property type="term" value="C:axon"/>
    <property type="evidence" value="ECO:0007669"/>
    <property type="project" value="TreeGrafter"/>
</dbReference>
<dbReference type="PANTHER" id="PTHR31781">
    <property type="entry name" value="UNC80"/>
    <property type="match status" value="1"/>
</dbReference>
<keyword evidence="1" id="KW-0175">Coiled coil</keyword>
<feature type="compositionally biased region" description="Basic and acidic residues" evidence="2">
    <location>
        <begin position="3162"/>
        <end position="3187"/>
    </location>
</feature>
<feature type="region of interest" description="Disordered" evidence="2">
    <location>
        <begin position="3093"/>
        <end position="3277"/>
    </location>
</feature>
<dbReference type="GO" id="GO:0005261">
    <property type="term" value="F:monoatomic cation channel activity"/>
    <property type="evidence" value="ECO:0007669"/>
    <property type="project" value="TreeGrafter"/>
</dbReference>
<evidence type="ECO:0000256" key="1">
    <source>
        <dbReference type="SAM" id="Coils"/>
    </source>
</evidence>
<dbReference type="Pfam" id="PF20262">
    <property type="entry name" value="UNC80_C"/>
    <property type="match status" value="1"/>
</dbReference>
<name>A0A8J2PA72_9HEXA</name>
<feature type="compositionally biased region" description="Basic residues" evidence="2">
    <location>
        <begin position="3191"/>
        <end position="3200"/>
    </location>
</feature>
<feature type="domain" description="Cation channel complex component UNC80 N-terminal" evidence="3">
    <location>
        <begin position="16"/>
        <end position="218"/>
    </location>
</feature>
<feature type="compositionally biased region" description="Polar residues" evidence="2">
    <location>
        <begin position="1890"/>
        <end position="1899"/>
    </location>
</feature>
<comment type="caution">
    <text evidence="6">The sequence shown here is derived from an EMBL/GenBank/DDBJ whole genome shotgun (WGS) entry which is preliminary data.</text>
</comment>
<dbReference type="InterPro" id="IPR045852">
    <property type="entry name" value="UNC80_central"/>
</dbReference>
<accession>A0A8J2PA72</accession>
<dbReference type="PANTHER" id="PTHR31781:SF1">
    <property type="entry name" value="PROTEIN UNC-80 HOMOLOG"/>
    <property type="match status" value="1"/>
</dbReference>
<feature type="region of interest" description="Disordered" evidence="2">
    <location>
        <begin position="461"/>
        <end position="481"/>
    </location>
</feature>
<dbReference type="Proteomes" id="UP000708208">
    <property type="component" value="Unassembled WGS sequence"/>
</dbReference>
<feature type="compositionally biased region" description="Basic residues" evidence="2">
    <location>
        <begin position="1485"/>
        <end position="1495"/>
    </location>
</feature>
<dbReference type="InterPro" id="IPR046460">
    <property type="entry name" value="UNC80_C"/>
</dbReference>
<evidence type="ECO:0000256" key="2">
    <source>
        <dbReference type="SAM" id="MobiDB-lite"/>
    </source>
</evidence>
<feature type="domain" description="Protein UNC80 central region" evidence="4">
    <location>
        <begin position="1173"/>
        <end position="1864"/>
    </location>
</feature>
<organism evidence="6 7">
    <name type="scientific">Allacma fusca</name>
    <dbReference type="NCBI Taxonomy" id="39272"/>
    <lineage>
        <taxon>Eukaryota</taxon>
        <taxon>Metazoa</taxon>
        <taxon>Ecdysozoa</taxon>
        <taxon>Arthropoda</taxon>
        <taxon>Hexapoda</taxon>
        <taxon>Collembola</taxon>
        <taxon>Symphypleona</taxon>
        <taxon>Sminthuridae</taxon>
        <taxon>Allacma</taxon>
    </lineage>
</organism>
<protein>
    <recommendedName>
        <fullName evidence="8">Protein unc-80 homolog</fullName>
    </recommendedName>
</protein>
<feature type="compositionally biased region" description="Polar residues" evidence="2">
    <location>
        <begin position="3211"/>
        <end position="3223"/>
    </location>
</feature>
<dbReference type="InterPro" id="IPR031542">
    <property type="entry name" value="UNC80_N"/>
</dbReference>
<feature type="region of interest" description="Disordered" evidence="2">
    <location>
        <begin position="1369"/>
        <end position="1389"/>
    </location>
</feature>
<feature type="compositionally biased region" description="Low complexity" evidence="2">
    <location>
        <begin position="1872"/>
        <end position="1889"/>
    </location>
</feature>
<sequence>MMTPEDPVEHQDEEFAVPIPIQTFLWRQTCPFIRPRLGKLHEATCVFCQSPTTHHEIREACKALEKVLVQNILFGLSPSLTEAIKSIPRWRMIQTSFPHVMHCTAQLLTNRKLSGIQSGLGSSETKLLYTLHWILLDCAEECADADFEKGIIPSSPFYYVFPISAVTLFVYLFAPLCNQLKPSDFNNFRLENGYRIWPAMWSYKSPDPLCFTCPVKPKQPLNPFFVRKNKKELFGDVFVGGMKQGFQGAETRSFTEAGGIETGISTPPPTPEHAKTEYSTNLVLEEELEKLALPAGSGTSGAPFPETIPEESSSNDEEHVMIFRLGSIPESDGIREGTIFKMSVRQSSNESSKTSPSEKSKERKGSAEFRPRTDSSPRTSIGRRTPASGSVNQGQIGGKTVKSTAAPPQPTWQNQKLATFMDVAVLRCMFITHWEEEGVFWAVSYLLKRLEEVASLKEAMKNEKDEAQRQRSNSLPAPKSRTSYLSELAGARLIAEKDRSKLRTTSSTKGRSSGKGDGSQFFSFSACSSPTSERRQRPGSQRRGSEKGSKKKLTMFDLKTFVETKLLSKSEKMLEKIGALEKAVANLSEEQQQQESEQFPRPQSALDHMNELEKKVETMGESYFGGESNLFKGKSMPSLSCLLVDELAAPTGYVGVTNYSVEKKPERNFFPNPIITVTEHTPAPTPSPDRIRVSSLESQLNSILHQFVQEKRDSTSRPKLVRSHSDTNISYSVSEAAEAPGTSQYIKHNGEINVKVVFKALHHVCSREIATKSVRVCQVVLQLMELLMDQVEKDEDIALSLDSLTRVISCMGCIHGCGEAQRCNQSDTVRSHANNLLLRLAQKFRRQFAAFYQNFIMFQNISTIMDFFHSLCGFCVDPSTLLSPLSKTDPKVKDFYASYVTGMEYTHSKVECHIFKAVFKKLVSRLVNMSKELRSSENMALYCDVRQLICYIYENDGNTFRKVALSALIDSAEIGSKNHGAQNQTTRVVRRAQQLEDSQNFYVMDETGPTDRGPPSAGNNNKKGFFKKKSSSSTCASMGDNENTGESPSGTLTRKHATLTPKSSELDLVNRKISAPKKSLVSWLTKGSGGDKSFDFDMDDSGGAEATTKSTRRQATIVQKAKRRVEERLKRMKIKRDSTNDETTAGGLSRRGSFENINNENVVGESSEFVVLKERRLVNRTTVRDGLLRFGFLLEITLPGSLPDAHLMAALLDLPQTVVAARACIILECCYLVHACNRGHWPLWMKLPVFRPSCAGINKNTGTRSKSYGLQKAAGKMFQQWGEAINSRLEEYMKSNRSKIAEMDLTDEAKQKELAQMDEDEDFLDEASITDGFDCPMALQILACMLLFEITAFLRETYQSLPKSGVVGKMTTTEKESKPPTTGGGGGTRRWSYVKIRLKLIGLSSMGQSQASHSLQSISDPHAPPAGGERKISFVLNDNESNESNEKDKAHQAAQANNAEDDDKKGKKVRPLLLRRGTPGGGSSFRRRSIKLQRSGKKDQDGDCEHSMKRSDSLTSGKRKVSSISDDTSEQNSGEESPGVMSNEDNINDDDSIYMPWLNTIIEFLGTLNFRCIHQGFCHPQCPRRLMRGVSRLLKAVRKIYGEEFGIGSSDMTHLGMEKTSLTNENLGASKEPKEKTEESLIIKYIRNHVQGGFHSMFSTLMKAASILSEDQFLSLLPTTWELLIEPDIQVSSGCAALFILAGIKAPEQVKNLMQADFEHPNPATRMNALLRFQTLWRCRHQVWPRMEENSTFKAPPPGIEFTLPSPRIGVECIPVVDPPWTPQTKAKVEEVTLNQDKPHVSRRYLVTATKTRKTQQAELVKMALQAEEDKKRCEREQFLITTVPITSLASYEPSSHHSVGEDEADDETQNQEKATQQAAQQGTGLTTNLTAGQGNQGNMENAPISTSLLISKSSHHKGVTLFPSSLCSAAIYIIQLLDDPAVTLDGNAVYEVAYQVLWHCLVEDSSLFLRYILEKLTRGKHELMFKVLRHLIMFVPRLPQQAAFSLYNHIIGFIMFHTRSPQDTSSEMIGSALSVLWMVVHSVQGIMFKDLKQILRKEQCDASILLTANVPAAKKIVVHGPMGPEAGGIPTQFPVQEDTQFIQILRESLDFFSIDEEHHKEYFLVDHKTHQIHSPNAYVRDFYFFSRSQHPQLSLAHMAPDHAYNALQRQAFILKFLESGKVTLTWAILKNVDQVMQRVVFLHEELMKLPSFPRKALESDMDITKGGMMGRELLGLDVLHKFMWAKLITRMFEAMSGNFAYSGDIHLFINVLSGALMVHSEDATIIRYVTAAFINAAQQFKNIFSTNGYLLVMPPLLLTYCNHQSNPLVTGSVEFACKEFYLLHRKPFVLQMFGALAALLDTDEQAQYGDPRRVPSKCLFRLLLSLETPTPDPLHITELIHGPQPLRPLDFCYHDDSDEITVLDCISMCVCVVAYASDSLRGQQMLTILEAVLPPYLTHIQTNKTEGKTERDVINHIAVALKTLVNNCEPLAKNYSGPQMSEAADMRGSSQRNYASKGGLMTPGYEFADDDSHSKYMSDHSRNKSAYDRDMQDSEVIRDEFRRPRDTLLSLVSDFYSKSFARLMELAKKGGADAKPVELLDSKSHVRLSEVAMSLLKVSPYDPATMGCRGLQRYMVEVFPFGDWAHESARPALIAFLRRVDKTFIKICKKTSIRRHTDWEAAAGLLKGIYQTLWRHPYIVHMQHLKSLIQTCQCLLMGEGQASELGLSSAGAALLGKIPPTHFCSTVVRLLALQVRALGETYSLEQACGIQPSVPSLQDKSDVLLMNLLLPMCLRVGSGRKGLGEKIHVPKMRKSDIVYILNVILNSMNAGGPRIKSASEANSTSVGTGGVGTGATRSGSVTERKLKLSTCQIAFLGLKILCVCFDTELSSEWPRTVRAIQELGHRGEGGAPLWDFLEFVVTVRTSIFPMFCPLIAQKMAKTPSNDQERGFQFAIREKLRSITLGRCKGSLLVDLAHQMKQLKEELETRKEETIISKKNLNLESSENRRPRPSLSELFPGLAARFGGSDESKGSTTTINRGLNRESSVRVKPSSQGRMVDRFMRRVSIAGDAPFTIPENSILKAKERSEETFELHPERSELQETSYAAEEDVPKQHRLQRQKFQSRKTFRFRKSRRGNLEFSSVDMEEENQRPDSPSSPSPKDELIRKEQMDDERSIDSTKSDKPQKASLKIRSKKRKTSTSPQNGADCESQNSFSRTSSTCGYRESFGSVERYSLQMLERLEVTPPDDDHGEKPGRSGTRKRGERGGPDDEDTLI</sequence>
<evidence type="ECO:0000313" key="7">
    <source>
        <dbReference type="Proteomes" id="UP000708208"/>
    </source>
</evidence>
<feature type="coiled-coil region" evidence="1">
    <location>
        <begin position="570"/>
        <end position="597"/>
    </location>
</feature>
<feature type="region of interest" description="Disordered" evidence="2">
    <location>
        <begin position="1851"/>
        <end position="1899"/>
    </location>
</feature>
<feature type="compositionally biased region" description="Basic and acidic residues" evidence="2">
    <location>
        <begin position="3241"/>
        <end position="3257"/>
    </location>
</feature>
<feature type="compositionally biased region" description="Polar residues" evidence="2">
    <location>
        <begin position="470"/>
        <end position="481"/>
    </location>
</feature>
<reference evidence="6" key="1">
    <citation type="submission" date="2021-06" db="EMBL/GenBank/DDBJ databases">
        <authorList>
            <person name="Hodson N. C."/>
            <person name="Mongue J. A."/>
            <person name="Jaron S. K."/>
        </authorList>
    </citation>
    <scope>NUCLEOTIDE SEQUENCE</scope>
</reference>
<dbReference type="GO" id="GO:0055080">
    <property type="term" value="P:monoatomic cation homeostasis"/>
    <property type="evidence" value="ECO:0007669"/>
    <property type="project" value="TreeGrafter"/>
</dbReference>
<feature type="region of interest" description="Disordered" evidence="2">
    <location>
        <begin position="343"/>
        <end position="411"/>
    </location>
</feature>
<feature type="region of interest" description="Disordered" evidence="2">
    <location>
        <begin position="497"/>
        <end position="550"/>
    </location>
</feature>
<feature type="compositionally biased region" description="Polar residues" evidence="2">
    <location>
        <begin position="520"/>
        <end position="531"/>
    </location>
</feature>
<dbReference type="EMBL" id="CAJVCH010331415">
    <property type="protein sequence ID" value="CAG7787077.1"/>
    <property type="molecule type" value="Genomic_DNA"/>
</dbReference>
<evidence type="ECO:0000259" key="4">
    <source>
        <dbReference type="Pfam" id="PF19424"/>
    </source>
</evidence>
<feature type="compositionally biased region" description="Basic and acidic residues" evidence="2">
    <location>
        <begin position="1496"/>
        <end position="1512"/>
    </location>
</feature>
<feature type="coiled-coil region" evidence="1">
    <location>
        <begin position="2973"/>
        <end position="3004"/>
    </location>
</feature>
<evidence type="ECO:0000259" key="3">
    <source>
        <dbReference type="Pfam" id="PF15778"/>
    </source>
</evidence>
<dbReference type="Pfam" id="PF15778">
    <property type="entry name" value="UNC80_N"/>
    <property type="match status" value="1"/>
</dbReference>
<feature type="domain" description="Protein UNC80 C-terminal" evidence="5">
    <location>
        <begin position="1912"/>
        <end position="2987"/>
    </location>
</feature>
<dbReference type="GO" id="GO:0034703">
    <property type="term" value="C:cation channel complex"/>
    <property type="evidence" value="ECO:0007669"/>
    <property type="project" value="TreeGrafter"/>
</dbReference>
<evidence type="ECO:0008006" key="8">
    <source>
        <dbReference type="Google" id="ProtNLM"/>
    </source>
</evidence>
<keyword evidence="7" id="KW-1185">Reference proteome</keyword>
<feature type="compositionally biased region" description="Basic and acidic residues" evidence="2">
    <location>
        <begin position="3093"/>
        <end position="3102"/>
    </location>
</feature>
<proteinExistence type="predicted"/>
<evidence type="ECO:0000313" key="6">
    <source>
        <dbReference type="EMBL" id="CAG7787077.1"/>
    </source>
</evidence>
<feature type="compositionally biased region" description="Basic residues" evidence="2">
    <location>
        <begin position="3116"/>
        <end position="3137"/>
    </location>
</feature>
<gene>
    <name evidence="6" type="ORF">AFUS01_LOCUS25602</name>
</gene>
<evidence type="ECO:0000259" key="5">
    <source>
        <dbReference type="Pfam" id="PF20262"/>
    </source>
</evidence>
<feature type="compositionally biased region" description="Polar residues" evidence="2">
    <location>
        <begin position="1034"/>
        <end position="1052"/>
    </location>
</feature>
<dbReference type="Pfam" id="PF19424">
    <property type="entry name" value="UNC80"/>
    <property type="match status" value="1"/>
</dbReference>
<feature type="compositionally biased region" description="Polar residues" evidence="2">
    <location>
        <begin position="1522"/>
        <end position="1535"/>
    </location>
</feature>
<dbReference type="OrthoDB" id="5584001at2759"/>
<feature type="compositionally biased region" description="Basic and acidic residues" evidence="2">
    <location>
        <begin position="356"/>
        <end position="375"/>
    </location>
</feature>
<feature type="region of interest" description="Disordered" evidence="2">
    <location>
        <begin position="1004"/>
        <end position="1059"/>
    </location>
</feature>